<feature type="domain" description="DUF5983" evidence="1">
    <location>
        <begin position="17"/>
        <end position="96"/>
    </location>
</feature>
<protein>
    <recommendedName>
        <fullName evidence="1">DUF5983 domain-containing protein</fullName>
    </recommendedName>
</protein>
<proteinExistence type="predicted"/>
<organism evidence="2 3">
    <name type="scientific">Piscinibacter sakaiensis</name>
    <name type="common">Ideonella sakaiensis</name>
    <dbReference type="NCBI Taxonomy" id="1547922"/>
    <lineage>
        <taxon>Bacteria</taxon>
        <taxon>Pseudomonadati</taxon>
        <taxon>Pseudomonadota</taxon>
        <taxon>Betaproteobacteria</taxon>
        <taxon>Burkholderiales</taxon>
        <taxon>Sphaerotilaceae</taxon>
        <taxon>Piscinibacter</taxon>
    </lineage>
</organism>
<dbReference type="OrthoDB" id="8905548at2"/>
<dbReference type="InterPro" id="IPR046025">
    <property type="entry name" value="DUF5983"/>
</dbReference>
<gene>
    <name evidence="2" type="ORF">ISF6_3898</name>
</gene>
<reference evidence="3" key="1">
    <citation type="submission" date="2015-07" db="EMBL/GenBank/DDBJ databases">
        <title>Discovery of a poly(ethylene terephthalate assimilation.</title>
        <authorList>
            <person name="Yoshida S."/>
            <person name="Hiraga K."/>
            <person name="Takehana T."/>
            <person name="Taniguchi I."/>
            <person name="Yamaji H."/>
            <person name="Maeda Y."/>
            <person name="Toyohara K."/>
            <person name="Miyamoto K."/>
            <person name="Kimura Y."/>
            <person name="Oda K."/>
        </authorList>
    </citation>
    <scope>NUCLEOTIDE SEQUENCE [LARGE SCALE GENOMIC DNA]</scope>
    <source>
        <strain evidence="3">NBRC 110686 / TISTR 2288 / 201-F6</strain>
    </source>
</reference>
<reference evidence="2 3" key="2">
    <citation type="journal article" date="2016" name="Science">
        <title>A bacterium that degrades and assimilates poly(ethylene terephthalate).</title>
        <authorList>
            <person name="Yoshida S."/>
            <person name="Hiraga K."/>
            <person name="Takehana T."/>
            <person name="Taniguchi I."/>
            <person name="Yamaji H."/>
            <person name="Maeda Y."/>
            <person name="Toyohara K."/>
            <person name="Miyamoto K."/>
            <person name="Kimura Y."/>
            <person name="Oda K."/>
        </authorList>
    </citation>
    <scope>NUCLEOTIDE SEQUENCE [LARGE SCALE GENOMIC DNA]</scope>
    <source>
        <strain evidence="3">NBRC 110686 / TISTR 2288 / 201-F6</strain>
    </source>
</reference>
<sequence length="102" mass="10911">MHTLPATGLRQQAEMLASLSLKHLSSATRDKLADDDLSVNAYPTDCGGFVYVGAPKYRVPSEPDLAMLFEVAESAGVAWLMFDREAAVIDGLPVFDSAEPGP</sequence>
<dbReference type="AlphaFoldDB" id="A0A0K8NV07"/>
<accession>A0A0K8NV07</accession>
<dbReference type="EMBL" id="BBYR01000006">
    <property type="protein sequence ID" value="GAP34119.1"/>
    <property type="molecule type" value="Genomic_DNA"/>
</dbReference>
<evidence type="ECO:0000259" key="1">
    <source>
        <dbReference type="Pfam" id="PF19419"/>
    </source>
</evidence>
<dbReference type="Proteomes" id="UP000037660">
    <property type="component" value="Unassembled WGS sequence"/>
</dbReference>
<evidence type="ECO:0000313" key="3">
    <source>
        <dbReference type="Proteomes" id="UP000037660"/>
    </source>
</evidence>
<dbReference type="RefSeq" id="WP_054018256.1">
    <property type="nucleotide sequence ID" value="NZ_BBYR01000006.1"/>
</dbReference>
<dbReference type="STRING" id="1547922.ISF6_3898"/>
<dbReference type="Pfam" id="PF19419">
    <property type="entry name" value="DUF5983"/>
    <property type="match status" value="1"/>
</dbReference>
<evidence type="ECO:0000313" key="2">
    <source>
        <dbReference type="EMBL" id="GAP34119.1"/>
    </source>
</evidence>
<keyword evidence="3" id="KW-1185">Reference proteome</keyword>
<name>A0A0K8NV07_PISS1</name>
<comment type="caution">
    <text evidence="2">The sequence shown here is derived from an EMBL/GenBank/DDBJ whole genome shotgun (WGS) entry which is preliminary data.</text>
</comment>